<feature type="transmembrane region" description="Helical" evidence="2">
    <location>
        <begin position="24"/>
        <end position="43"/>
    </location>
</feature>
<evidence type="ECO:0000256" key="2">
    <source>
        <dbReference type="SAM" id="Phobius"/>
    </source>
</evidence>
<keyword evidence="4" id="KW-1185">Reference proteome</keyword>
<evidence type="ECO:0000313" key="4">
    <source>
        <dbReference type="Proteomes" id="UP000018936"/>
    </source>
</evidence>
<name>V8PDQ1_OPHHA</name>
<evidence type="ECO:0000256" key="1">
    <source>
        <dbReference type="SAM" id="MobiDB-lite"/>
    </source>
</evidence>
<feature type="region of interest" description="Disordered" evidence="1">
    <location>
        <begin position="172"/>
        <end position="197"/>
    </location>
</feature>
<feature type="compositionally biased region" description="Basic residues" evidence="1">
    <location>
        <begin position="421"/>
        <end position="430"/>
    </location>
</feature>
<keyword evidence="2" id="KW-0812">Transmembrane</keyword>
<organism evidence="3 4">
    <name type="scientific">Ophiophagus hannah</name>
    <name type="common">King cobra</name>
    <name type="synonym">Naja hannah</name>
    <dbReference type="NCBI Taxonomy" id="8665"/>
    <lineage>
        <taxon>Eukaryota</taxon>
        <taxon>Metazoa</taxon>
        <taxon>Chordata</taxon>
        <taxon>Craniata</taxon>
        <taxon>Vertebrata</taxon>
        <taxon>Euteleostomi</taxon>
        <taxon>Lepidosauria</taxon>
        <taxon>Squamata</taxon>
        <taxon>Bifurcata</taxon>
        <taxon>Unidentata</taxon>
        <taxon>Episquamata</taxon>
        <taxon>Toxicofera</taxon>
        <taxon>Serpentes</taxon>
        <taxon>Colubroidea</taxon>
        <taxon>Elapidae</taxon>
        <taxon>Elapinae</taxon>
        <taxon>Ophiophagus</taxon>
    </lineage>
</organism>
<proteinExistence type="predicted"/>
<dbReference type="EMBL" id="AZIM01000190">
    <property type="protein sequence ID" value="ETE72704.1"/>
    <property type="molecule type" value="Genomic_DNA"/>
</dbReference>
<gene>
    <name evidence="3" type="primary">AGO2</name>
    <name evidence="3" type="ORF">L345_01499</name>
</gene>
<feature type="transmembrane region" description="Helical" evidence="2">
    <location>
        <begin position="55"/>
        <end position="79"/>
    </location>
</feature>
<feature type="compositionally biased region" description="Basic and acidic residues" evidence="1">
    <location>
        <begin position="347"/>
        <end position="396"/>
    </location>
</feature>
<protein>
    <submittedName>
        <fullName evidence="3">Protein argonaute-2</fullName>
    </submittedName>
</protein>
<reference evidence="3 4" key="1">
    <citation type="journal article" date="2013" name="Proc. Natl. Acad. Sci. U.S.A.">
        <title>The king cobra genome reveals dynamic gene evolution and adaptation in the snake venom system.</title>
        <authorList>
            <person name="Vonk F.J."/>
            <person name="Casewell N.R."/>
            <person name="Henkel C.V."/>
            <person name="Heimberg A.M."/>
            <person name="Jansen H.J."/>
            <person name="McCleary R.J."/>
            <person name="Kerkkamp H.M."/>
            <person name="Vos R.A."/>
            <person name="Guerreiro I."/>
            <person name="Calvete J.J."/>
            <person name="Wuster W."/>
            <person name="Woods A.E."/>
            <person name="Logan J.M."/>
            <person name="Harrison R.A."/>
            <person name="Castoe T.A."/>
            <person name="de Koning A.P."/>
            <person name="Pollock D.D."/>
            <person name="Yandell M."/>
            <person name="Calderon D."/>
            <person name="Renjifo C."/>
            <person name="Currier R.B."/>
            <person name="Salgado D."/>
            <person name="Pla D."/>
            <person name="Sanz L."/>
            <person name="Hyder A.S."/>
            <person name="Ribeiro J.M."/>
            <person name="Arntzen J.W."/>
            <person name="van den Thillart G.E."/>
            <person name="Boetzer M."/>
            <person name="Pirovano W."/>
            <person name="Dirks R.P."/>
            <person name="Spaink H.P."/>
            <person name="Duboule D."/>
            <person name="McGlinn E."/>
            <person name="Kini R.M."/>
            <person name="Richardson M.K."/>
        </authorList>
    </citation>
    <scope>NUCLEOTIDE SEQUENCE</scope>
    <source>
        <tissue evidence="3">Blood</tissue>
    </source>
</reference>
<feature type="region of interest" description="Disordered" evidence="1">
    <location>
        <begin position="302"/>
        <end position="453"/>
    </location>
</feature>
<keyword evidence="2" id="KW-0472">Membrane</keyword>
<dbReference type="AlphaFoldDB" id="V8PDQ1"/>
<feature type="compositionally biased region" description="Basic residues" evidence="1">
    <location>
        <begin position="397"/>
        <end position="406"/>
    </location>
</feature>
<keyword evidence="2" id="KW-1133">Transmembrane helix</keyword>
<comment type="caution">
    <text evidence="3">The sequence shown here is derived from an EMBL/GenBank/DDBJ whole genome shotgun (WGS) entry which is preliminary data.</text>
</comment>
<evidence type="ECO:0000313" key="3">
    <source>
        <dbReference type="EMBL" id="ETE72704.1"/>
    </source>
</evidence>
<dbReference type="Proteomes" id="UP000018936">
    <property type="component" value="Unassembled WGS sequence"/>
</dbReference>
<sequence>MSLVVPESNPLLKKEEACRKRNEALLGGVIGVVQLIVHGFSWLRMMAAGDLGGGLAVVVPAVEIGELLAVIFLIFFRVVMVGSDDVLGRLGLRNSKGFLFIPHLYWFDKELKMANVFLLIFSRLENGRIWAEERSGGFHAGGNQLQIALQKRESSFNDLSLCLKINSMDNPRQTEGLHKSAKRRKAEARSKEQATEPPLCEKAGTRVAATFTPATCALMVCLLHTSACIYLGCFGAGQRRHVWLRRKFRRMLKSKEREVRGEWPQPHGEAYLTTAWATQPPVCTEEPVQLERAWHVKKESHFGNSNFWEGGKGGGKEGGEKRRKAVRVERKEERKEGKEGGRRKREGGREGGRREKEGRKEGGREEGEKGRKEGGRRERKEGRRGEKKEDSKGGKEGRKKGRKKRREGGEKGRGGGEGGRRERKAGRRERRKEGRQGGREGAERGREGGRRWE</sequence>
<feature type="compositionally biased region" description="Basic and acidic residues" evidence="1">
    <location>
        <begin position="314"/>
        <end position="340"/>
    </location>
</feature>
<feature type="compositionally biased region" description="Basic and acidic residues" evidence="1">
    <location>
        <begin position="407"/>
        <end position="420"/>
    </location>
</feature>
<feature type="non-terminal residue" evidence="3">
    <location>
        <position position="1"/>
    </location>
</feature>
<feature type="compositionally biased region" description="Basic and acidic residues" evidence="1">
    <location>
        <begin position="431"/>
        <end position="453"/>
    </location>
</feature>
<accession>V8PDQ1</accession>